<evidence type="ECO:0000313" key="2">
    <source>
        <dbReference type="EMBL" id="PHJ19495.1"/>
    </source>
</evidence>
<feature type="compositionally biased region" description="Low complexity" evidence="1">
    <location>
        <begin position="69"/>
        <end position="85"/>
    </location>
</feature>
<dbReference type="Proteomes" id="UP000221165">
    <property type="component" value="Unassembled WGS sequence"/>
</dbReference>
<dbReference type="EMBL" id="MIGC01003413">
    <property type="protein sequence ID" value="PHJ19495.1"/>
    <property type="molecule type" value="Genomic_DNA"/>
</dbReference>
<protein>
    <submittedName>
        <fullName evidence="2">Uncharacterized protein</fullName>
    </submittedName>
</protein>
<accession>A0A2C6KT38</accession>
<organism evidence="2 3">
    <name type="scientific">Cystoisospora suis</name>
    <dbReference type="NCBI Taxonomy" id="483139"/>
    <lineage>
        <taxon>Eukaryota</taxon>
        <taxon>Sar</taxon>
        <taxon>Alveolata</taxon>
        <taxon>Apicomplexa</taxon>
        <taxon>Conoidasida</taxon>
        <taxon>Coccidia</taxon>
        <taxon>Eucoccidiorida</taxon>
        <taxon>Eimeriorina</taxon>
        <taxon>Sarcocystidae</taxon>
        <taxon>Cystoisospora</taxon>
    </lineage>
</organism>
<dbReference type="RefSeq" id="XP_067921194.1">
    <property type="nucleotide sequence ID" value="XM_068066832.1"/>
</dbReference>
<proteinExistence type="predicted"/>
<comment type="caution">
    <text evidence="2">The sequence shown here is derived from an EMBL/GenBank/DDBJ whole genome shotgun (WGS) entry which is preliminary data.</text>
</comment>
<keyword evidence="3" id="KW-1185">Reference proteome</keyword>
<dbReference type="OrthoDB" id="329322at2759"/>
<reference evidence="2 3" key="1">
    <citation type="journal article" date="2017" name="Int. J. Parasitol.">
        <title>The genome of the protozoan parasite Cystoisospora suis and a reverse vaccinology approach to identify vaccine candidates.</title>
        <authorList>
            <person name="Palmieri N."/>
            <person name="Shrestha A."/>
            <person name="Ruttkowski B."/>
            <person name="Beck T."/>
            <person name="Vogl C."/>
            <person name="Tomley F."/>
            <person name="Blake D.P."/>
            <person name="Joachim A."/>
        </authorList>
    </citation>
    <scope>NUCLEOTIDE SEQUENCE [LARGE SCALE GENOMIC DNA]</scope>
    <source>
        <strain evidence="2 3">Wien I</strain>
    </source>
</reference>
<dbReference type="GeneID" id="94430043"/>
<evidence type="ECO:0000256" key="1">
    <source>
        <dbReference type="SAM" id="MobiDB-lite"/>
    </source>
</evidence>
<dbReference type="Pfam" id="PF23512">
    <property type="entry name" value="Microp_apicomplexa_8"/>
    <property type="match status" value="1"/>
</dbReference>
<evidence type="ECO:0000313" key="3">
    <source>
        <dbReference type="Proteomes" id="UP000221165"/>
    </source>
</evidence>
<gene>
    <name evidence="2" type="ORF">CSUI_006678</name>
</gene>
<feature type="region of interest" description="Disordered" evidence="1">
    <location>
        <begin position="61"/>
        <end position="85"/>
    </location>
</feature>
<name>A0A2C6KT38_9APIC</name>
<dbReference type="VEuPathDB" id="ToxoDB:CSUI_006678"/>
<dbReference type="AlphaFoldDB" id="A0A2C6KT38"/>
<dbReference type="InterPro" id="IPR056347">
    <property type="entry name" value="Microp_apicomplexa_8"/>
</dbReference>
<sequence>MPLFPLPSSFSSSSSFLSSSSLAMQVGEIRKDLIRVLFHLQRKTGEDNFWRCHGRGSVHTPQRKAFFTPTDLPSPDSSSTSLVSSSSPSHVPSPFLLPFSSPSSSSSSLPSSVKPGEIQTSSTSRISSSFSLSSSSSSSVSNFLFQRSPVRYAGHKHSESILQQFYNRLPVRKRFLKAIRKGTLIWDKGQVKIPPIAMQGYALPRKLVLPHQREFNQKLPKFKGHISQLKSPRIWYQD</sequence>